<sequence length="230" mass="25123">MRAWPLRHVITAGFRTSSARGASRVVGRMPSPPHHTTTRSGKDSASELQLHARMRTHPGPRARDRSSLGRTAQLRLVRSVPHLAVRDRGRRPRRGPRSRARACVMTQEPAPWVTVWKWARRLGILAMAAITGGSAGMALALYNGRQPVLVLTRDLHRADIITGSSLAAVDVVPTRYVRAISPSRIEQVLGASLRDDQVRGTILTFENLNLPSRCGGEVQNIDLSSGGESA</sequence>
<keyword evidence="2" id="KW-1133">Transmembrane helix</keyword>
<organism evidence="4 5">
    <name type="scientific">Amycolatopsis rhizosphaerae</name>
    <dbReference type="NCBI Taxonomy" id="2053003"/>
    <lineage>
        <taxon>Bacteria</taxon>
        <taxon>Bacillati</taxon>
        <taxon>Actinomycetota</taxon>
        <taxon>Actinomycetes</taxon>
        <taxon>Pseudonocardiales</taxon>
        <taxon>Pseudonocardiaceae</taxon>
        <taxon>Amycolatopsis</taxon>
    </lineage>
</organism>
<keyword evidence="2" id="KW-0812">Transmembrane</keyword>
<dbReference type="EMBL" id="VJWX01000110">
    <property type="protein sequence ID" value="TVT52017.1"/>
    <property type="molecule type" value="Genomic_DNA"/>
</dbReference>
<evidence type="ECO:0000313" key="5">
    <source>
        <dbReference type="Proteomes" id="UP000320011"/>
    </source>
</evidence>
<evidence type="ECO:0000259" key="3">
    <source>
        <dbReference type="Pfam" id="PF08666"/>
    </source>
</evidence>
<keyword evidence="5" id="KW-1185">Reference proteome</keyword>
<dbReference type="InterPro" id="IPR013974">
    <property type="entry name" value="SAF"/>
</dbReference>
<reference evidence="4 5" key="2">
    <citation type="submission" date="2019-08" db="EMBL/GenBank/DDBJ databases">
        <title>Amycolatopsis acidicola sp. nov., isolated from peat swamp forest soil.</title>
        <authorList>
            <person name="Srisuk N."/>
        </authorList>
    </citation>
    <scope>NUCLEOTIDE SEQUENCE [LARGE SCALE GENOMIC DNA]</scope>
    <source>
        <strain evidence="4 5">TBRC 6029</strain>
    </source>
</reference>
<feature type="region of interest" description="Disordered" evidence="1">
    <location>
        <begin position="19"/>
        <end position="47"/>
    </location>
</feature>
<reference evidence="4 5" key="1">
    <citation type="submission" date="2019-07" db="EMBL/GenBank/DDBJ databases">
        <authorList>
            <person name="Duangmal K."/>
            <person name="Teo W.F.A."/>
        </authorList>
    </citation>
    <scope>NUCLEOTIDE SEQUENCE [LARGE SCALE GENOMIC DNA]</scope>
    <source>
        <strain evidence="4 5">TBRC 6029</strain>
    </source>
</reference>
<feature type="domain" description="SAF" evidence="3">
    <location>
        <begin position="147"/>
        <end position="208"/>
    </location>
</feature>
<dbReference type="Pfam" id="PF08666">
    <property type="entry name" value="SAF"/>
    <property type="match status" value="1"/>
</dbReference>
<name>A0A558CTB1_9PSEU</name>
<evidence type="ECO:0000313" key="4">
    <source>
        <dbReference type="EMBL" id="TVT52017.1"/>
    </source>
</evidence>
<accession>A0A558CTB1</accession>
<comment type="caution">
    <text evidence="4">The sequence shown here is derived from an EMBL/GenBank/DDBJ whole genome shotgun (WGS) entry which is preliminary data.</text>
</comment>
<dbReference type="Proteomes" id="UP000320011">
    <property type="component" value="Unassembled WGS sequence"/>
</dbReference>
<keyword evidence="2" id="KW-0472">Membrane</keyword>
<evidence type="ECO:0000256" key="1">
    <source>
        <dbReference type="SAM" id="MobiDB-lite"/>
    </source>
</evidence>
<protein>
    <recommendedName>
        <fullName evidence="3">SAF domain-containing protein</fullName>
    </recommendedName>
</protein>
<evidence type="ECO:0000256" key="2">
    <source>
        <dbReference type="SAM" id="Phobius"/>
    </source>
</evidence>
<dbReference type="AlphaFoldDB" id="A0A558CTB1"/>
<proteinExistence type="predicted"/>
<gene>
    <name evidence="4" type="ORF">FNH05_13665</name>
</gene>
<feature type="transmembrane region" description="Helical" evidence="2">
    <location>
        <begin position="122"/>
        <end position="142"/>
    </location>
</feature>
<dbReference type="OrthoDB" id="4168643at2"/>